<evidence type="ECO:0000256" key="1">
    <source>
        <dbReference type="ARBA" id="ARBA00008164"/>
    </source>
</evidence>
<dbReference type="Proteomes" id="UP001163152">
    <property type="component" value="Chromosome"/>
</dbReference>
<keyword evidence="5" id="KW-1185">Reference proteome</keyword>
<dbReference type="PRINTS" id="PR00721">
    <property type="entry name" value="STOMATIN"/>
</dbReference>
<dbReference type="KEGG" id="tsin:OXH18_14370"/>
<dbReference type="PANTHER" id="PTHR43327">
    <property type="entry name" value="STOMATIN-LIKE PROTEIN 2, MITOCHONDRIAL"/>
    <property type="match status" value="1"/>
</dbReference>
<evidence type="ECO:0000313" key="5">
    <source>
        <dbReference type="Proteomes" id="UP001163152"/>
    </source>
</evidence>
<protein>
    <submittedName>
        <fullName evidence="4">SPFH/Band 7/PHB domain protein</fullName>
    </submittedName>
</protein>
<dbReference type="InterPro" id="IPR001107">
    <property type="entry name" value="Band_7"/>
</dbReference>
<reference evidence="4" key="1">
    <citation type="submission" date="2022-12" db="EMBL/GenBank/DDBJ databases">
        <title>Polyphasic identification of a Novel Hot-Spring Cyanobacterium Ocullathermofonsia sinensis gen nov. sp. nov. and Genomic Insights on its Adaptations to the Thermal Habitat.</title>
        <authorList>
            <person name="Daroch M."/>
            <person name="Tang J."/>
            <person name="Jiang Y."/>
        </authorList>
    </citation>
    <scope>NUCLEOTIDE SEQUENCE</scope>
    <source>
        <strain evidence="4">PKUAC-SCTA174</strain>
    </source>
</reference>
<evidence type="ECO:0000313" key="4">
    <source>
        <dbReference type="EMBL" id="WAL58367.1"/>
    </source>
</evidence>
<dbReference type="AlphaFoldDB" id="A0A9E9C8E9"/>
<dbReference type="PANTHER" id="PTHR43327:SF10">
    <property type="entry name" value="STOMATIN-LIKE PROTEIN 2, MITOCHONDRIAL"/>
    <property type="match status" value="1"/>
</dbReference>
<gene>
    <name evidence="4" type="ORF">OXH18_14370</name>
</gene>
<dbReference type="RefSeq" id="WP_268607782.1">
    <property type="nucleotide sequence ID" value="NZ_CP113797.1"/>
</dbReference>
<name>A0A9E9C8E9_9CYAN</name>
<evidence type="ECO:0000256" key="2">
    <source>
        <dbReference type="SAM" id="MobiDB-lite"/>
    </source>
</evidence>
<dbReference type="GO" id="GO:0005886">
    <property type="term" value="C:plasma membrane"/>
    <property type="evidence" value="ECO:0007669"/>
    <property type="project" value="UniProtKB-ARBA"/>
</dbReference>
<feature type="compositionally biased region" description="Low complexity" evidence="2">
    <location>
        <begin position="292"/>
        <end position="306"/>
    </location>
</feature>
<evidence type="ECO:0000259" key="3">
    <source>
        <dbReference type="SMART" id="SM00244"/>
    </source>
</evidence>
<dbReference type="InterPro" id="IPR050710">
    <property type="entry name" value="Band7/mec-2_domain"/>
</dbReference>
<proteinExistence type="inferred from homology"/>
<accession>A0A9E9C8E9</accession>
<dbReference type="Pfam" id="PF01145">
    <property type="entry name" value="Band_7"/>
    <property type="match status" value="1"/>
</dbReference>
<dbReference type="SMART" id="SM00244">
    <property type="entry name" value="PHB"/>
    <property type="match status" value="1"/>
</dbReference>
<dbReference type="CDD" id="cd08829">
    <property type="entry name" value="SPFH_paraslipin"/>
    <property type="match status" value="1"/>
</dbReference>
<dbReference type="InterPro" id="IPR036013">
    <property type="entry name" value="Band_7/SPFH_dom_sf"/>
</dbReference>
<dbReference type="Gene3D" id="3.30.479.30">
    <property type="entry name" value="Band 7 domain"/>
    <property type="match status" value="1"/>
</dbReference>
<sequence length="306" mass="34159">MGSAFAWVIVFILLVVAATVGSTKLITEGNEALVERLGRYHRKLTPGLNYLIIPFVDRVVVQASVKEQILDINPREDISEATTVDNVRVTVDAVVFWRIFELEKAWYAIEDVEEGIKNLVITTLRSEVGQMTLQETNSGRDRIIRALLEALDEATEPWGVKITRVEIQDIKPPDSVIQALERERAAESEKRAAIAEAEGRRQAAVQEAEGRKQATIREAEAISESVKRIAEVLPPGANPQDILKYLVAQRYVEANYRLGESDNSKIVFMNPRDLTESLSELIEPDLRPRRINPGPSSGNSSSRESS</sequence>
<dbReference type="FunFam" id="3.30.479.30:FF:000004">
    <property type="entry name" value="Putative membrane protease family, stomatin"/>
    <property type="match status" value="1"/>
</dbReference>
<feature type="domain" description="Band 7" evidence="3">
    <location>
        <begin position="21"/>
        <end position="184"/>
    </location>
</feature>
<comment type="similarity">
    <text evidence="1">Belongs to the band 7/mec-2 family.</text>
</comment>
<dbReference type="EMBL" id="CP113797">
    <property type="protein sequence ID" value="WAL58367.1"/>
    <property type="molecule type" value="Genomic_DNA"/>
</dbReference>
<dbReference type="InterPro" id="IPR001972">
    <property type="entry name" value="Stomatin_HflK_fam"/>
</dbReference>
<organism evidence="4 5">
    <name type="scientific">Thermocoleostomius sinensis A174</name>
    <dbReference type="NCBI Taxonomy" id="2016057"/>
    <lineage>
        <taxon>Bacteria</taxon>
        <taxon>Bacillati</taxon>
        <taxon>Cyanobacteriota</taxon>
        <taxon>Cyanophyceae</taxon>
        <taxon>Oculatellales</taxon>
        <taxon>Oculatellaceae</taxon>
        <taxon>Thermocoleostomius</taxon>
    </lineage>
</organism>
<dbReference type="SUPFAM" id="SSF117892">
    <property type="entry name" value="Band 7/SPFH domain"/>
    <property type="match status" value="1"/>
</dbReference>
<dbReference type="GO" id="GO:0098552">
    <property type="term" value="C:side of membrane"/>
    <property type="evidence" value="ECO:0007669"/>
    <property type="project" value="UniProtKB-ARBA"/>
</dbReference>
<feature type="region of interest" description="Disordered" evidence="2">
    <location>
        <begin position="279"/>
        <end position="306"/>
    </location>
</feature>